<gene>
    <name evidence="2" type="ORF">HS096_06590</name>
</gene>
<reference evidence="2" key="1">
    <citation type="submission" date="2020-05" db="EMBL/GenBank/DDBJ databases">
        <title>High-Quality Genomes of Partial-Nitritation/Anammox System by Hierarchical Clustering Based Hybrid Assembly.</title>
        <authorList>
            <person name="Liu L."/>
            <person name="Wang Y."/>
            <person name="Che Y."/>
            <person name="Chen Y."/>
            <person name="Xia Y."/>
            <person name="Luo R."/>
            <person name="Cheng S.H."/>
            <person name="Zheng C."/>
            <person name="Zhang T."/>
        </authorList>
    </citation>
    <scope>NUCLEOTIDE SEQUENCE</scope>
    <source>
        <strain evidence="2">H1_PAT1</strain>
    </source>
</reference>
<name>A0A928Y794_UNCKA</name>
<dbReference type="AlphaFoldDB" id="A0A928Y794"/>
<accession>A0A928Y794</accession>
<dbReference type="Pfam" id="PF14065">
    <property type="entry name" value="Pvc16_N"/>
    <property type="match status" value="1"/>
</dbReference>
<comment type="caution">
    <text evidence="2">The sequence shown here is derived from an EMBL/GenBank/DDBJ whole genome shotgun (WGS) entry which is preliminary data.</text>
</comment>
<organism evidence="2 3">
    <name type="scientific">candidate division WWE3 bacterium</name>
    <dbReference type="NCBI Taxonomy" id="2053526"/>
    <lineage>
        <taxon>Bacteria</taxon>
        <taxon>Katanobacteria</taxon>
    </lineage>
</organism>
<feature type="domain" description="Pvc16 N-terminal" evidence="1">
    <location>
        <begin position="7"/>
        <end position="182"/>
    </location>
</feature>
<evidence type="ECO:0000313" key="2">
    <source>
        <dbReference type="EMBL" id="MBE7525939.1"/>
    </source>
</evidence>
<evidence type="ECO:0000259" key="1">
    <source>
        <dbReference type="Pfam" id="PF14065"/>
    </source>
</evidence>
<protein>
    <submittedName>
        <fullName evidence="2">DUF4255 domain-containing protein</fullName>
    </submittedName>
</protein>
<dbReference type="Proteomes" id="UP000710385">
    <property type="component" value="Unassembled WGS sequence"/>
</dbReference>
<proteinExistence type="predicted"/>
<sequence length="189" mass="21415">MINLAVQLLATQLNQYLRRTYNLNEDVVVVSNLLEMDGSMAANINNKLVVSLVNIEKDSVPFRQVSLHEVGEREVQSSVPLYFNLYLMMTANFTGNNYPEALKFLSSTIHFFQKNHVVTHQTAPEMDERIEKLILDIENLSIQDLSNLWGSLGGKYLPSILYKVRMVAFDTEDVAGRIPVVGEPQPMVK</sequence>
<evidence type="ECO:0000313" key="3">
    <source>
        <dbReference type="Proteomes" id="UP000710385"/>
    </source>
</evidence>
<dbReference type="InterPro" id="IPR025351">
    <property type="entry name" value="Pvc16_N"/>
</dbReference>
<dbReference type="EMBL" id="JABTTY010000003">
    <property type="protein sequence ID" value="MBE7525939.1"/>
    <property type="molecule type" value="Genomic_DNA"/>
</dbReference>